<dbReference type="Gene3D" id="3.40.50.720">
    <property type="entry name" value="NAD(P)-binding Rossmann-like Domain"/>
    <property type="match status" value="1"/>
</dbReference>
<dbReference type="InterPro" id="IPR013154">
    <property type="entry name" value="ADH-like_N"/>
</dbReference>
<dbReference type="CDD" id="cd08241">
    <property type="entry name" value="QOR1"/>
    <property type="match status" value="1"/>
</dbReference>
<dbReference type="Gene3D" id="3.90.180.10">
    <property type="entry name" value="Medium-chain alcohol dehydrogenases, catalytic domain"/>
    <property type="match status" value="1"/>
</dbReference>
<evidence type="ECO:0000259" key="1">
    <source>
        <dbReference type="SMART" id="SM00829"/>
    </source>
</evidence>
<keyword evidence="3" id="KW-1185">Reference proteome</keyword>
<dbReference type="InterPro" id="IPR020843">
    <property type="entry name" value="ER"/>
</dbReference>
<dbReference type="SUPFAM" id="SSF51735">
    <property type="entry name" value="NAD(P)-binding Rossmann-fold domains"/>
    <property type="match status" value="1"/>
</dbReference>
<keyword evidence="2" id="KW-0560">Oxidoreductase</keyword>
<dbReference type="InterPro" id="IPR011032">
    <property type="entry name" value="GroES-like_sf"/>
</dbReference>
<dbReference type="Proteomes" id="UP000530268">
    <property type="component" value="Unassembled WGS sequence"/>
</dbReference>
<comment type="caution">
    <text evidence="2">The sequence shown here is derived from an EMBL/GenBank/DDBJ whole genome shotgun (WGS) entry which is preliminary data.</text>
</comment>
<dbReference type="SMART" id="SM00829">
    <property type="entry name" value="PKS_ER"/>
    <property type="match status" value="1"/>
</dbReference>
<dbReference type="Pfam" id="PF00107">
    <property type="entry name" value="ADH_zinc_N"/>
    <property type="match status" value="1"/>
</dbReference>
<protein>
    <submittedName>
        <fullName evidence="2">NADPH2:quinone reductase</fullName>
        <ecNumber evidence="2">1.6.5.5</ecNumber>
    </submittedName>
</protein>
<accession>A0A7W6E4A8</accession>
<organism evidence="2 3">
    <name type="scientific">Sulfitobacter undariae</name>
    <dbReference type="NCBI Taxonomy" id="1563671"/>
    <lineage>
        <taxon>Bacteria</taxon>
        <taxon>Pseudomonadati</taxon>
        <taxon>Pseudomonadota</taxon>
        <taxon>Alphaproteobacteria</taxon>
        <taxon>Rhodobacterales</taxon>
        <taxon>Roseobacteraceae</taxon>
        <taxon>Sulfitobacter</taxon>
    </lineage>
</organism>
<proteinExistence type="predicted"/>
<dbReference type="Pfam" id="PF08240">
    <property type="entry name" value="ADH_N"/>
    <property type="match status" value="1"/>
</dbReference>
<feature type="domain" description="Enoyl reductase (ER)" evidence="1">
    <location>
        <begin position="7"/>
        <end position="317"/>
    </location>
</feature>
<dbReference type="AlphaFoldDB" id="A0A7W6E4A8"/>
<sequence length="321" mass="33592">MYAMQVTAFDTPLSLCELETPKPAAGEVVIQVAACGLNFGDTLLIKGTYQEKPPLPFTMGMEMAGTISAVGQGVRHLHVGQRVAAYSGKNGLAEYAAVSASVCVPIPDAMPFTDAAAFLITYGTSHLALEDRAGLKPGERLLVLGASGGVGLTAVELGKLMGAEVIACARGAAKLEICKQMGADHLIDSDTADIRDTVKALGGADVLYDPIGGDQFKAAFRACNPGARLLPLGFASGEVPQIPANILLVKNMTVLGLYIGGYAKLNPKALTDSFETLINWYVAGKIKPHVSNVLPLRDANAGLDLLRRREATGKVVIDVMA</sequence>
<dbReference type="EMBL" id="JACIEI010000002">
    <property type="protein sequence ID" value="MBB3993161.1"/>
    <property type="molecule type" value="Genomic_DNA"/>
</dbReference>
<dbReference type="InterPro" id="IPR036291">
    <property type="entry name" value="NAD(P)-bd_dom_sf"/>
</dbReference>
<dbReference type="EC" id="1.6.5.5" evidence="2"/>
<dbReference type="SUPFAM" id="SSF50129">
    <property type="entry name" value="GroES-like"/>
    <property type="match status" value="1"/>
</dbReference>
<dbReference type="InterPro" id="IPR013149">
    <property type="entry name" value="ADH-like_C"/>
</dbReference>
<evidence type="ECO:0000313" key="2">
    <source>
        <dbReference type="EMBL" id="MBB3993161.1"/>
    </source>
</evidence>
<gene>
    <name evidence="2" type="ORF">GGR95_000789</name>
</gene>
<dbReference type="RefSeq" id="WP_184562999.1">
    <property type="nucleotide sequence ID" value="NZ_JACIEI010000002.1"/>
</dbReference>
<name>A0A7W6E4A8_9RHOB</name>
<evidence type="ECO:0000313" key="3">
    <source>
        <dbReference type="Proteomes" id="UP000530268"/>
    </source>
</evidence>
<dbReference type="PANTHER" id="PTHR43677">
    <property type="entry name" value="SHORT-CHAIN DEHYDROGENASE/REDUCTASE"/>
    <property type="match status" value="1"/>
</dbReference>
<dbReference type="InterPro" id="IPR051397">
    <property type="entry name" value="Zn-ADH-like_protein"/>
</dbReference>
<dbReference type="PANTHER" id="PTHR43677:SF4">
    <property type="entry name" value="QUINONE OXIDOREDUCTASE-LIKE PROTEIN 2"/>
    <property type="match status" value="1"/>
</dbReference>
<reference evidence="2 3" key="1">
    <citation type="submission" date="2020-08" db="EMBL/GenBank/DDBJ databases">
        <title>Genomic Encyclopedia of Type Strains, Phase IV (KMG-IV): sequencing the most valuable type-strain genomes for metagenomic binning, comparative biology and taxonomic classification.</title>
        <authorList>
            <person name="Goeker M."/>
        </authorList>
    </citation>
    <scope>NUCLEOTIDE SEQUENCE [LARGE SCALE GENOMIC DNA]</scope>
    <source>
        <strain evidence="2 3">DSM 102234</strain>
    </source>
</reference>
<dbReference type="GO" id="GO:0003960">
    <property type="term" value="F:quinone reductase (NADPH) activity"/>
    <property type="evidence" value="ECO:0007669"/>
    <property type="project" value="UniProtKB-EC"/>
</dbReference>